<dbReference type="InterPro" id="IPR009100">
    <property type="entry name" value="AcylCoA_DH/oxidase_NM_dom_sf"/>
</dbReference>
<keyword evidence="3" id="KW-0285">Flavoprotein</keyword>
<dbReference type="Proteomes" id="UP000242930">
    <property type="component" value="Unassembled WGS sequence"/>
</dbReference>
<evidence type="ECO:0000256" key="2">
    <source>
        <dbReference type="ARBA" id="ARBA00009347"/>
    </source>
</evidence>
<dbReference type="STRING" id="915471.SAMN05216201_11760"/>
<dbReference type="Gene3D" id="1.10.540.10">
    <property type="entry name" value="Acyl-CoA dehydrogenase/oxidase, N-terminal domain"/>
    <property type="match status" value="1"/>
</dbReference>
<evidence type="ECO:0000256" key="3">
    <source>
        <dbReference type="ARBA" id="ARBA00022630"/>
    </source>
</evidence>
<dbReference type="SUPFAM" id="SSF47203">
    <property type="entry name" value="Acyl-CoA dehydrogenase C-terminal domain-like"/>
    <property type="match status" value="1"/>
</dbReference>
<protein>
    <submittedName>
        <fullName evidence="8">Acyl-CoA dehydrogenase</fullName>
    </submittedName>
</protein>
<evidence type="ECO:0000256" key="1">
    <source>
        <dbReference type="ARBA" id="ARBA00001974"/>
    </source>
</evidence>
<dbReference type="InterPro" id="IPR037069">
    <property type="entry name" value="AcylCoA_DH/ox_N_sf"/>
</dbReference>
<dbReference type="CDD" id="cd00567">
    <property type="entry name" value="ACAD"/>
    <property type="match status" value="1"/>
</dbReference>
<dbReference type="Pfam" id="PF02771">
    <property type="entry name" value="Acyl-CoA_dh_N"/>
    <property type="match status" value="1"/>
</dbReference>
<sequence>MTTDIETISMLRDSLERYTAEQYDFLKRWRVLEQPAGYSAAAWQNYAEFGWLALRLPEEEGGLDGDAVAQGAVMEVVGRRLLMEPLLASALLATGLVVKLGSPGQQAELLPALAEGRLKLALAHEEQLDGQSCWVEAGQLTGAKQGVLHGDAANRLLVTARDERSELQVYLVDATGEGVERQAYRLVDGRRAANLRFFGTPAERLGDEGSPSAADVLATAFDEASVALCAEAFGAASCLLEITNEYLKVRKQFGKPLASNQVLQHRMADLYMLKEEIRALTRTAQQAMLLPAAERGRVVSGARAYICHAARNIANEAIQMHGGIGVTEELEVSHYFRRLMVNAALFGGRDWHFTRFVESTLKSA</sequence>
<evidence type="ECO:0000259" key="7">
    <source>
        <dbReference type="Pfam" id="PF02771"/>
    </source>
</evidence>
<accession>A0A1H7BL15</accession>
<dbReference type="GO" id="GO:0050660">
    <property type="term" value="F:flavin adenine dinucleotide binding"/>
    <property type="evidence" value="ECO:0007669"/>
    <property type="project" value="InterPro"/>
</dbReference>
<gene>
    <name evidence="8" type="ORF">SAMN05216201_11760</name>
</gene>
<evidence type="ECO:0000313" key="8">
    <source>
        <dbReference type="EMBL" id="SEJ77037.1"/>
    </source>
</evidence>
<organism evidence="8 9">
    <name type="scientific">Pseudomonas linyingensis</name>
    <dbReference type="NCBI Taxonomy" id="915471"/>
    <lineage>
        <taxon>Bacteria</taxon>
        <taxon>Pseudomonadati</taxon>
        <taxon>Pseudomonadota</taxon>
        <taxon>Gammaproteobacteria</taxon>
        <taxon>Pseudomonadales</taxon>
        <taxon>Pseudomonadaceae</taxon>
        <taxon>Pseudomonas</taxon>
    </lineage>
</organism>
<evidence type="ECO:0000256" key="5">
    <source>
        <dbReference type="ARBA" id="ARBA00023002"/>
    </source>
</evidence>
<dbReference type="Pfam" id="PF00441">
    <property type="entry name" value="Acyl-CoA_dh_1"/>
    <property type="match status" value="1"/>
</dbReference>
<name>A0A1H7BL15_9PSED</name>
<evidence type="ECO:0000256" key="4">
    <source>
        <dbReference type="ARBA" id="ARBA00022827"/>
    </source>
</evidence>
<reference evidence="9" key="1">
    <citation type="submission" date="2016-10" db="EMBL/GenBank/DDBJ databases">
        <authorList>
            <person name="Varghese N."/>
            <person name="Submissions S."/>
        </authorList>
    </citation>
    <scope>NUCLEOTIDE SEQUENCE [LARGE SCALE GENOMIC DNA]</scope>
    <source>
        <strain evidence="9">LMG 25967</strain>
    </source>
</reference>
<evidence type="ECO:0000259" key="6">
    <source>
        <dbReference type="Pfam" id="PF00441"/>
    </source>
</evidence>
<proteinExistence type="inferred from homology"/>
<dbReference type="GO" id="GO:0003995">
    <property type="term" value="F:acyl-CoA dehydrogenase activity"/>
    <property type="evidence" value="ECO:0007669"/>
    <property type="project" value="TreeGrafter"/>
</dbReference>
<comment type="cofactor">
    <cofactor evidence="1">
        <name>FAD</name>
        <dbReference type="ChEBI" id="CHEBI:57692"/>
    </cofactor>
</comment>
<dbReference type="RefSeq" id="WP_090312994.1">
    <property type="nucleotide sequence ID" value="NZ_FNZE01000017.1"/>
</dbReference>
<dbReference type="InterPro" id="IPR013786">
    <property type="entry name" value="AcylCoA_DH/ox_N"/>
</dbReference>
<dbReference type="InterPro" id="IPR046373">
    <property type="entry name" value="Acyl-CoA_Oxase/DH_mid-dom_sf"/>
</dbReference>
<keyword evidence="9" id="KW-1185">Reference proteome</keyword>
<dbReference type="SUPFAM" id="SSF56645">
    <property type="entry name" value="Acyl-CoA dehydrogenase NM domain-like"/>
    <property type="match status" value="1"/>
</dbReference>
<keyword evidence="5" id="KW-0560">Oxidoreductase</keyword>
<feature type="domain" description="Acyl-CoA dehydrogenase/oxidase C-terminal" evidence="6">
    <location>
        <begin position="216"/>
        <end position="348"/>
    </location>
</feature>
<evidence type="ECO:0000313" key="9">
    <source>
        <dbReference type="Proteomes" id="UP000242930"/>
    </source>
</evidence>
<dbReference type="InterPro" id="IPR009075">
    <property type="entry name" value="AcylCo_DH/oxidase_C"/>
</dbReference>
<dbReference type="EMBL" id="FNZE01000017">
    <property type="protein sequence ID" value="SEJ77037.1"/>
    <property type="molecule type" value="Genomic_DNA"/>
</dbReference>
<dbReference type="InterPro" id="IPR036250">
    <property type="entry name" value="AcylCo_DH-like_C"/>
</dbReference>
<feature type="domain" description="Acyl-CoA dehydrogenase/oxidase N-terminal" evidence="7">
    <location>
        <begin position="7"/>
        <end position="116"/>
    </location>
</feature>
<dbReference type="PANTHER" id="PTHR43884">
    <property type="entry name" value="ACYL-COA DEHYDROGENASE"/>
    <property type="match status" value="1"/>
</dbReference>
<dbReference type="Gene3D" id="2.40.110.10">
    <property type="entry name" value="Butyryl-CoA Dehydrogenase, subunit A, domain 2"/>
    <property type="match status" value="1"/>
</dbReference>
<dbReference type="AlphaFoldDB" id="A0A1H7BL15"/>
<dbReference type="OrthoDB" id="9769473at2"/>
<dbReference type="PANTHER" id="PTHR43884:SF20">
    <property type="entry name" value="ACYL-COA DEHYDROGENASE FADE28"/>
    <property type="match status" value="1"/>
</dbReference>
<comment type="similarity">
    <text evidence="2">Belongs to the acyl-CoA dehydrogenase family.</text>
</comment>
<dbReference type="Gene3D" id="1.20.140.10">
    <property type="entry name" value="Butyryl-CoA Dehydrogenase, subunit A, domain 3"/>
    <property type="match status" value="1"/>
</dbReference>
<keyword evidence="4" id="KW-0274">FAD</keyword>